<keyword evidence="2" id="KW-1185">Reference proteome</keyword>
<evidence type="ECO:0000313" key="2">
    <source>
        <dbReference type="Proteomes" id="UP000789525"/>
    </source>
</evidence>
<feature type="non-terminal residue" evidence="1">
    <location>
        <position position="129"/>
    </location>
</feature>
<reference evidence="1" key="1">
    <citation type="submission" date="2021-06" db="EMBL/GenBank/DDBJ databases">
        <authorList>
            <person name="Kallberg Y."/>
            <person name="Tangrot J."/>
            <person name="Rosling A."/>
        </authorList>
    </citation>
    <scope>NUCLEOTIDE SEQUENCE</scope>
    <source>
        <strain evidence="1">CL356</strain>
    </source>
</reference>
<accession>A0ACA9N428</accession>
<name>A0ACA9N428_9GLOM</name>
<evidence type="ECO:0000313" key="1">
    <source>
        <dbReference type="EMBL" id="CAG8631047.1"/>
    </source>
</evidence>
<organism evidence="1 2">
    <name type="scientific">Acaulospora colombiana</name>
    <dbReference type="NCBI Taxonomy" id="27376"/>
    <lineage>
        <taxon>Eukaryota</taxon>
        <taxon>Fungi</taxon>
        <taxon>Fungi incertae sedis</taxon>
        <taxon>Mucoromycota</taxon>
        <taxon>Glomeromycotina</taxon>
        <taxon>Glomeromycetes</taxon>
        <taxon>Diversisporales</taxon>
        <taxon>Acaulosporaceae</taxon>
        <taxon>Acaulospora</taxon>
    </lineage>
</organism>
<dbReference type="EMBL" id="CAJVPT010018088">
    <property type="protein sequence ID" value="CAG8631047.1"/>
    <property type="molecule type" value="Genomic_DNA"/>
</dbReference>
<protein>
    <submittedName>
        <fullName evidence="1">7053_t:CDS:1</fullName>
    </submittedName>
</protein>
<dbReference type="Proteomes" id="UP000789525">
    <property type="component" value="Unassembled WGS sequence"/>
</dbReference>
<gene>
    <name evidence="1" type="ORF">ACOLOM_LOCUS7628</name>
</gene>
<sequence length="129" mass="14322">MFNVPQTQFEVVRIRRTCSPYPGSSLSLCLTIPFHENIVTYNTSSSGTQRPTGTLQAKSSHETAGLCMDFGQIPATEDSIRIATSLDNTTTPQILRGALLQFGRDDLLDFMKLYWPSTVSPDASFWAQE</sequence>
<proteinExistence type="predicted"/>
<comment type="caution">
    <text evidence="1">The sequence shown here is derived from an EMBL/GenBank/DDBJ whole genome shotgun (WGS) entry which is preliminary data.</text>
</comment>